<dbReference type="InterPro" id="IPR036366">
    <property type="entry name" value="PGBDSf"/>
</dbReference>
<dbReference type="InterPro" id="IPR002477">
    <property type="entry name" value="Peptidoglycan-bd-like"/>
</dbReference>
<accession>A0A6N6JKF5</accession>
<dbReference type="SUPFAM" id="SSF52129">
    <property type="entry name" value="Caspase-like"/>
    <property type="match status" value="1"/>
</dbReference>
<feature type="domain" description="Peptidoglycan binding-like" evidence="3">
    <location>
        <begin position="489"/>
        <end position="538"/>
    </location>
</feature>
<feature type="chain" id="PRO_5026947157" evidence="2">
    <location>
        <begin position="21"/>
        <end position="545"/>
    </location>
</feature>
<dbReference type="Gene3D" id="1.10.101.10">
    <property type="entry name" value="PGBD-like superfamily/PGBD"/>
    <property type="match status" value="2"/>
</dbReference>
<evidence type="ECO:0000313" key="5">
    <source>
        <dbReference type="Proteomes" id="UP000436822"/>
    </source>
</evidence>
<protein>
    <submittedName>
        <fullName evidence="4">Peptidoglycan-binding protein</fullName>
    </submittedName>
</protein>
<dbReference type="Proteomes" id="UP000436822">
    <property type="component" value="Unassembled WGS sequence"/>
</dbReference>
<keyword evidence="5" id="KW-1185">Reference proteome</keyword>
<dbReference type="SUPFAM" id="SSF47090">
    <property type="entry name" value="PGBD-like"/>
    <property type="match status" value="2"/>
</dbReference>
<dbReference type="Pfam" id="PF01471">
    <property type="entry name" value="PG_binding_1"/>
    <property type="match status" value="2"/>
</dbReference>
<feature type="signal peptide" evidence="2">
    <location>
        <begin position="1"/>
        <end position="20"/>
    </location>
</feature>
<evidence type="ECO:0000313" key="4">
    <source>
        <dbReference type="EMBL" id="GFE66340.1"/>
    </source>
</evidence>
<proteinExistence type="predicted"/>
<keyword evidence="1" id="KW-0175">Coiled coil</keyword>
<dbReference type="OrthoDB" id="8092964at2"/>
<dbReference type="InterPro" id="IPR029030">
    <property type="entry name" value="Caspase-like_dom_sf"/>
</dbReference>
<dbReference type="Gene3D" id="3.40.50.1460">
    <property type="match status" value="1"/>
</dbReference>
<evidence type="ECO:0000256" key="1">
    <source>
        <dbReference type="SAM" id="Coils"/>
    </source>
</evidence>
<dbReference type="InterPro" id="IPR036365">
    <property type="entry name" value="PGBD-like_sf"/>
</dbReference>
<gene>
    <name evidence="4" type="primary">lytE3</name>
    <name evidence="4" type="ORF">KIN_34140</name>
</gene>
<organism evidence="4 5">
    <name type="scientific">Litoreibacter roseus</name>
    <dbReference type="NCBI Taxonomy" id="2601869"/>
    <lineage>
        <taxon>Bacteria</taxon>
        <taxon>Pseudomonadati</taxon>
        <taxon>Pseudomonadota</taxon>
        <taxon>Alphaproteobacteria</taxon>
        <taxon>Rhodobacterales</taxon>
        <taxon>Roseobacteraceae</taxon>
        <taxon>Litoreibacter</taxon>
    </lineage>
</organism>
<sequence>MRMIHTLCVAACAAMPAAAAADVALIIGNEDYANGRDIADADEMLDAGPALEDAGYRVITVEDGSATDLGAALEELSDAADGTGHIVIAVAGHVVRSDGQAWLLGVDADTPGLGTVGAQGVNLSLLLEIAARAPGKAAVLIGTEERDIDLGDRLSRGVPRLDVPQGVTVITGPADDVADFAKDEVPRAGASLATSLESWSDLVGQGFLAPLVPFTTDGDAATAADPEAAQRAFWQATEAVGTVAAYEAYLERYDDGIFAAEARTQIEEINAQPTRAAEAREDALNLSRDARREIQRALSLLGYDPRGIDGIFGPGSRAAITDWQEANGQEATGFVTQVMRDRLALQADRRNAELEEEARQRQAELERKDRAYWEATGAEGDEAGLRSYLERYPDGVFAEIAQARLEPFEAARREEAQVQDRADWDAAVETDTAEAYRGYLQANPEGAFADQANTKLSELEFETRNAEALEAARRNEDRLGLNTSTKRVVEDRLAKAGLKPGEVDGEFDDATRRAIRRYQEARNLQKTGYLNQATVVRLLADAVLR</sequence>
<evidence type="ECO:0000259" key="3">
    <source>
        <dbReference type="Pfam" id="PF01471"/>
    </source>
</evidence>
<dbReference type="EMBL" id="BLJE01000004">
    <property type="protein sequence ID" value="GFE66340.1"/>
    <property type="molecule type" value="Genomic_DNA"/>
</dbReference>
<name>A0A6N6JKF5_9RHOB</name>
<feature type="domain" description="Peptidoglycan binding-like" evidence="3">
    <location>
        <begin position="288"/>
        <end position="342"/>
    </location>
</feature>
<dbReference type="AlphaFoldDB" id="A0A6N6JKF5"/>
<keyword evidence="2" id="KW-0732">Signal</keyword>
<reference evidence="4 5" key="1">
    <citation type="submission" date="2019-12" db="EMBL/GenBank/DDBJ databases">
        <title>Litoreibacter badius sp. nov., a novel bacteriochlorophyll a-containing bacterium in the genus Litoreibacter.</title>
        <authorList>
            <person name="Kanamuro M."/>
            <person name="Takabe Y."/>
            <person name="Mori K."/>
            <person name="Takaichi S."/>
            <person name="Hanada S."/>
        </authorList>
    </citation>
    <scope>NUCLEOTIDE SEQUENCE [LARGE SCALE GENOMIC DNA]</scope>
    <source>
        <strain evidence="4 5">K6</strain>
    </source>
</reference>
<feature type="coiled-coil region" evidence="1">
    <location>
        <begin position="344"/>
        <end position="371"/>
    </location>
</feature>
<dbReference type="RefSeq" id="WP_159809282.1">
    <property type="nucleotide sequence ID" value="NZ_BLJE01000004.1"/>
</dbReference>
<evidence type="ECO:0000256" key="2">
    <source>
        <dbReference type="SAM" id="SignalP"/>
    </source>
</evidence>
<comment type="caution">
    <text evidence="4">The sequence shown here is derived from an EMBL/GenBank/DDBJ whole genome shotgun (WGS) entry which is preliminary data.</text>
</comment>